<dbReference type="InterPro" id="IPR000436">
    <property type="entry name" value="Sushi_SCR_CCP_dom"/>
</dbReference>
<dbReference type="InterPro" id="IPR051503">
    <property type="entry name" value="ComplSys_Reg/VirEntry_Med"/>
</dbReference>
<proteinExistence type="predicted"/>
<dbReference type="SUPFAM" id="SSF57535">
    <property type="entry name" value="Complement control module/SCR domain"/>
    <property type="match status" value="3"/>
</dbReference>
<dbReference type="STRING" id="37003.ENSKMAP00000006373"/>
<dbReference type="InterPro" id="IPR035976">
    <property type="entry name" value="Sushi/SCR/CCP_sf"/>
</dbReference>
<evidence type="ECO:0000256" key="2">
    <source>
        <dbReference type="ARBA" id="ARBA00022659"/>
    </source>
</evidence>
<feature type="domain" description="Sushi" evidence="7">
    <location>
        <begin position="25"/>
        <end position="84"/>
    </location>
</feature>
<evidence type="ECO:0000256" key="5">
    <source>
        <dbReference type="PROSITE-ProRule" id="PRU00302"/>
    </source>
</evidence>
<evidence type="ECO:0000256" key="4">
    <source>
        <dbReference type="ARBA" id="ARBA00023157"/>
    </source>
</evidence>
<feature type="domain" description="Sushi" evidence="7">
    <location>
        <begin position="147"/>
        <end position="206"/>
    </location>
</feature>
<name>A0A3Q2ZRD0_KRYMA</name>
<dbReference type="OMA" id="SCDHSFA"/>
<dbReference type="RefSeq" id="XP_017275713.1">
    <property type="nucleotide sequence ID" value="XM_017420224.3"/>
</dbReference>
<dbReference type="Pfam" id="PF00084">
    <property type="entry name" value="Sushi"/>
    <property type="match status" value="3"/>
</dbReference>
<reference evidence="8" key="1">
    <citation type="submission" date="2025-08" db="UniProtKB">
        <authorList>
            <consortium name="Ensembl"/>
        </authorList>
    </citation>
    <scope>IDENTIFICATION</scope>
</reference>
<evidence type="ECO:0000313" key="9">
    <source>
        <dbReference type="Proteomes" id="UP000264800"/>
    </source>
</evidence>
<dbReference type="PANTHER" id="PTHR45785:SF2">
    <property type="entry name" value="COMPLEMENT FACTOR H-RELATED"/>
    <property type="match status" value="1"/>
</dbReference>
<evidence type="ECO:0000259" key="7">
    <source>
        <dbReference type="PROSITE" id="PS50923"/>
    </source>
</evidence>
<dbReference type="PANTHER" id="PTHR45785">
    <property type="entry name" value="COMPLEMENT FACTOR H-RELATED"/>
    <property type="match status" value="1"/>
</dbReference>
<protein>
    <submittedName>
        <fullName evidence="8">Coagulation factor XIII B chain-like</fullName>
    </submittedName>
</protein>
<dbReference type="PROSITE" id="PS50923">
    <property type="entry name" value="SUSHI"/>
    <property type="match status" value="3"/>
</dbReference>
<keyword evidence="3 6" id="KW-0732">Signal</keyword>
<dbReference type="KEGG" id="kmr:108238260"/>
<feature type="chain" id="PRO_5018702449" evidence="6">
    <location>
        <begin position="21"/>
        <end position="288"/>
    </location>
</feature>
<evidence type="ECO:0000256" key="6">
    <source>
        <dbReference type="SAM" id="SignalP"/>
    </source>
</evidence>
<organism evidence="8 9">
    <name type="scientific">Kryptolebias marmoratus</name>
    <name type="common">Mangrove killifish</name>
    <name type="synonym">Rivulus marmoratus</name>
    <dbReference type="NCBI Taxonomy" id="37003"/>
    <lineage>
        <taxon>Eukaryota</taxon>
        <taxon>Metazoa</taxon>
        <taxon>Chordata</taxon>
        <taxon>Craniata</taxon>
        <taxon>Vertebrata</taxon>
        <taxon>Euteleostomi</taxon>
        <taxon>Actinopterygii</taxon>
        <taxon>Neopterygii</taxon>
        <taxon>Teleostei</taxon>
        <taxon>Neoteleostei</taxon>
        <taxon>Acanthomorphata</taxon>
        <taxon>Ovalentaria</taxon>
        <taxon>Atherinomorphae</taxon>
        <taxon>Cyprinodontiformes</taxon>
        <taxon>Rivulidae</taxon>
        <taxon>Kryptolebias</taxon>
    </lineage>
</organism>
<dbReference type="GeneID" id="108238260"/>
<dbReference type="Gene3D" id="2.10.70.10">
    <property type="entry name" value="Complement Module, domain 1"/>
    <property type="match status" value="3"/>
</dbReference>
<accession>A0A3Q2ZRD0</accession>
<evidence type="ECO:0000256" key="1">
    <source>
        <dbReference type="ARBA" id="ARBA00004328"/>
    </source>
</evidence>
<dbReference type="OrthoDB" id="9984531at2759"/>
<dbReference type="Ensembl" id="ENSKMAT00000006481.1">
    <property type="protein sequence ID" value="ENSKMAP00000006373.1"/>
    <property type="gene ID" value="ENSKMAG00000004841.1"/>
</dbReference>
<keyword evidence="9" id="KW-1185">Reference proteome</keyword>
<evidence type="ECO:0000256" key="3">
    <source>
        <dbReference type="ARBA" id="ARBA00022729"/>
    </source>
</evidence>
<sequence length="288" mass="32148">MCTRYLGFVLLAWLLGLIHAQNDGLACSAPVLSGGYFVPEQQLYADGVTLTYACDSGRKPVVEGWWATIKCQDGEWSHTPQCIDENACLPPTIPNGKYTESPNGLYDDKQQIQVTCNDGYELVGHSSSTRCSKGSWSPVLVCDKRVNACSEPSKILHAVIINQRPQEVYPDNFELRYECEDGYSSTGANSITCNDGTWTTGPNCTAKCVIHELKQLKLYETSTITLKMGEMRYFQCIWEDFIRPLKCTNRGLLTSYNCCHNNDIQRGYCGPDRLRYKVLLSGSITSVS</sequence>
<dbReference type="GeneTree" id="ENSGT00940000154967"/>
<reference evidence="8" key="2">
    <citation type="submission" date="2025-09" db="UniProtKB">
        <authorList>
            <consortium name="Ensembl"/>
        </authorList>
    </citation>
    <scope>IDENTIFICATION</scope>
</reference>
<dbReference type="SMART" id="SM00032">
    <property type="entry name" value="CCP"/>
    <property type="match status" value="3"/>
</dbReference>
<feature type="signal peptide" evidence="6">
    <location>
        <begin position="1"/>
        <end position="20"/>
    </location>
</feature>
<feature type="domain" description="Sushi" evidence="7">
    <location>
        <begin position="86"/>
        <end position="144"/>
    </location>
</feature>
<comment type="subcellular location">
    <subcellularLocation>
        <location evidence="1">Virion</location>
    </subcellularLocation>
</comment>
<keyword evidence="2 5" id="KW-0768">Sushi</keyword>
<dbReference type="AlphaFoldDB" id="A0A3Q2ZRD0"/>
<comment type="caution">
    <text evidence="5">Lacks conserved residue(s) required for the propagation of feature annotation.</text>
</comment>
<dbReference type="CDD" id="cd00033">
    <property type="entry name" value="CCP"/>
    <property type="match status" value="2"/>
</dbReference>
<dbReference type="Proteomes" id="UP000264800">
    <property type="component" value="Unplaced"/>
</dbReference>
<keyword evidence="4 5" id="KW-1015">Disulfide bond</keyword>
<feature type="disulfide bond" evidence="5">
    <location>
        <begin position="88"/>
        <end position="131"/>
    </location>
</feature>
<evidence type="ECO:0000313" key="8">
    <source>
        <dbReference type="Ensembl" id="ENSKMAP00000006373.1"/>
    </source>
</evidence>